<evidence type="ECO:0000256" key="2">
    <source>
        <dbReference type="ARBA" id="ARBA00023125"/>
    </source>
</evidence>
<dbReference type="CDD" id="cd06170">
    <property type="entry name" value="LuxR_C_like"/>
    <property type="match status" value="1"/>
</dbReference>
<sequence length="141" mass="15373">MVLHSCIKNPAYLATLSALSAVHAVLDRDEVGEHLKSAIDAAYARQKFVSSTLAKYAATLPRRGQSFQPLSACEIDVLKATLAGQSLKEIALARHRSKHTICTHKTNAMLKLGVASTAELFRLFSEEDVCILHDRVLQSTA</sequence>
<keyword evidence="3" id="KW-0804">Transcription</keyword>
<dbReference type="KEGG" id="buo:BRPE64_ACDS07420"/>
<evidence type="ECO:0000256" key="3">
    <source>
        <dbReference type="ARBA" id="ARBA00023163"/>
    </source>
</evidence>
<accession>R4WUB7</accession>
<evidence type="ECO:0000256" key="1">
    <source>
        <dbReference type="ARBA" id="ARBA00023015"/>
    </source>
</evidence>
<keyword evidence="2" id="KW-0238">DNA-binding</keyword>
<dbReference type="Proteomes" id="UP000013966">
    <property type="component" value="Chromosome 1"/>
</dbReference>
<reference evidence="5 6" key="2">
    <citation type="journal article" date="2018" name="Int. J. Syst. Evol. Microbiol.">
        <title>Burkholderia insecticola sp. nov., a gut symbiotic bacterium of the bean bug Riptortus pedestris.</title>
        <authorList>
            <person name="Takeshita K."/>
            <person name="Tamaki H."/>
            <person name="Ohbayashi T."/>
            <person name="Meng X.-Y."/>
            <person name="Sone T."/>
            <person name="Mitani Y."/>
            <person name="Peeters C."/>
            <person name="Kikuchi Y."/>
            <person name="Vandamme P."/>
        </authorList>
    </citation>
    <scope>NUCLEOTIDE SEQUENCE [LARGE SCALE GENOMIC DNA]</scope>
    <source>
        <strain evidence="5">RPE64</strain>
    </source>
</reference>
<name>R4WUB7_9BURK</name>
<evidence type="ECO:0000313" key="6">
    <source>
        <dbReference type="Proteomes" id="UP000013966"/>
    </source>
</evidence>
<dbReference type="Gene3D" id="1.10.10.10">
    <property type="entry name" value="Winged helix-like DNA-binding domain superfamily/Winged helix DNA-binding domain"/>
    <property type="match status" value="1"/>
</dbReference>
<dbReference type="Pfam" id="PF00196">
    <property type="entry name" value="GerE"/>
    <property type="match status" value="1"/>
</dbReference>
<dbReference type="InterPro" id="IPR016032">
    <property type="entry name" value="Sig_transdc_resp-reg_C-effctor"/>
</dbReference>
<keyword evidence="1" id="KW-0805">Transcription regulation</keyword>
<keyword evidence="6" id="KW-1185">Reference proteome</keyword>
<dbReference type="PANTHER" id="PTHR44688">
    <property type="entry name" value="DNA-BINDING TRANSCRIPTIONAL ACTIVATOR DEVR_DOSR"/>
    <property type="match status" value="1"/>
</dbReference>
<dbReference type="GO" id="GO:0003677">
    <property type="term" value="F:DNA binding"/>
    <property type="evidence" value="ECO:0007669"/>
    <property type="project" value="UniProtKB-KW"/>
</dbReference>
<dbReference type="EMBL" id="AP013058">
    <property type="protein sequence ID" value="BAN22496.1"/>
    <property type="molecule type" value="Genomic_DNA"/>
</dbReference>
<dbReference type="HOGENOM" id="CLU_1821757_0_0_4"/>
<dbReference type="InterPro" id="IPR000792">
    <property type="entry name" value="Tscrpt_reg_LuxR_C"/>
</dbReference>
<evidence type="ECO:0000259" key="4">
    <source>
        <dbReference type="PROSITE" id="PS50043"/>
    </source>
</evidence>
<organism evidence="5 6">
    <name type="scientific">Caballeronia insecticola</name>
    <dbReference type="NCBI Taxonomy" id="758793"/>
    <lineage>
        <taxon>Bacteria</taxon>
        <taxon>Pseudomonadati</taxon>
        <taxon>Pseudomonadota</taxon>
        <taxon>Betaproteobacteria</taxon>
        <taxon>Burkholderiales</taxon>
        <taxon>Burkholderiaceae</taxon>
        <taxon>Caballeronia</taxon>
    </lineage>
</organism>
<dbReference type="SUPFAM" id="SSF46894">
    <property type="entry name" value="C-terminal effector domain of the bipartite response regulators"/>
    <property type="match status" value="1"/>
</dbReference>
<dbReference type="AlphaFoldDB" id="R4WUB7"/>
<reference evidence="5 6" key="1">
    <citation type="journal article" date="2013" name="Genome Announc.">
        <title>Complete Genome Sequence of Burkholderia sp. Strain RPE64, Bacterial Symbiont of the Bean Bug Riptortus pedestris.</title>
        <authorList>
            <person name="Shibata T.F."/>
            <person name="Maeda T."/>
            <person name="Nikoh N."/>
            <person name="Yamaguchi K."/>
            <person name="Oshima K."/>
            <person name="Hattori M."/>
            <person name="Nishiyama T."/>
            <person name="Hasebe M."/>
            <person name="Fukatsu T."/>
            <person name="Kikuchi Y."/>
            <person name="Shigenobu S."/>
        </authorList>
    </citation>
    <scope>NUCLEOTIDE SEQUENCE [LARGE SCALE GENOMIC DNA]</scope>
</reference>
<dbReference type="STRING" id="758793.BRPE64_ACDS07420"/>
<protein>
    <submittedName>
        <fullName evidence="5">Transcriptional regulator LuxR family</fullName>
    </submittedName>
</protein>
<dbReference type="GO" id="GO:0006355">
    <property type="term" value="P:regulation of DNA-templated transcription"/>
    <property type="evidence" value="ECO:0007669"/>
    <property type="project" value="InterPro"/>
</dbReference>
<dbReference type="InterPro" id="IPR036388">
    <property type="entry name" value="WH-like_DNA-bd_sf"/>
</dbReference>
<proteinExistence type="predicted"/>
<gene>
    <name evidence="5" type="ORF">BRPE64_ACDS07420</name>
</gene>
<dbReference type="PROSITE" id="PS50043">
    <property type="entry name" value="HTH_LUXR_2"/>
    <property type="match status" value="1"/>
</dbReference>
<evidence type="ECO:0000313" key="5">
    <source>
        <dbReference type="EMBL" id="BAN22496.1"/>
    </source>
</evidence>
<feature type="domain" description="HTH luxR-type" evidence="4">
    <location>
        <begin position="63"/>
        <end position="128"/>
    </location>
</feature>
<dbReference type="PRINTS" id="PR00038">
    <property type="entry name" value="HTHLUXR"/>
</dbReference>
<dbReference type="PANTHER" id="PTHR44688:SF16">
    <property type="entry name" value="DNA-BINDING TRANSCRIPTIONAL ACTIVATOR DEVR_DOSR"/>
    <property type="match status" value="1"/>
</dbReference>
<dbReference type="SMART" id="SM00421">
    <property type="entry name" value="HTH_LUXR"/>
    <property type="match status" value="1"/>
</dbReference>